<evidence type="ECO:0000313" key="2">
    <source>
        <dbReference type="Proteomes" id="UP001057375"/>
    </source>
</evidence>
<evidence type="ECO:0000313" key="1">
    <source>
        <dbReference type="EMBL" id="GKT34207.1"/>
    </source>
</evidence>
<evidence type="ECO:0008006" key="3">
    <source>
        <dbReference type="Google" id="ProtNLM"/>
    </source>
</evidence>
<feature type="non-terminal residue" evidence="1">
    <location>
        <position position="1"/>
    </location>
</feature>
<gene>
    <name evidence="1" type="ORF">ADUPG1_002765</name>
</gene>
<keyword evidence="2" id="KW-1185">Reference proteome</keyword>
<name>A0ABQ5KNV6_9EUKA</name>
<organism evidence="1 2">
    <name type="scientific">Aduncisulcus paluster</name>
    <dbReference type="NCBI Taxonomy" id="2918883"/>
    <lineage>
        <taxon>Eukaryota</taxon>
        <taxon>Metamonada</taxon>
        <taxon>Carpediemonas-like organisms</taxon>
        <taxon>Aduncisulcus</taxon>
    </lineage>
</organism>
<sequence>EENRIYIGWHDRHVRPVTFKRPLSVITLQELGWVVDNVQTWFTPQSCVWMTASHPKAIYTAVCTKTSLKCSLDMRKDSTRHIKIALFRCHECRATLATVKKLAPRKWVLAKAELDHKASCSLYSPEHCTISAPE</sequence>
<feature type="non-terminal residue" evidence="1">
    <location>
        <position position="134"/>
    </location>
</feature>
<accession>A0ABQ5KNV6</accession>
<comment type="caution">
    <text evidence="1">The sequence shown here is derived from an EMBL/GenBank/DDBJ whole genome shotgun (WGS) entry which is preliminary data.</text>
</comment>
<proteinExistence type="predicted"/>
<dbReference type="EMBL" id="BQXS01003398">
    <property type="protein sequence ID" value="GKT34207.1"/>
    <property type="molecule type" value="Genomic_DNA"/>
</dbReference>
<protein>
    <recommendedName>
        <fullName evidence="3">Recombination activating protein 1</fullName>
    </recommendedName>
</protein>
<reference evidence="1" key="1">
    <citation type="submission" date="2022-03" db="EMBL/GenBank/DDBJ databases">
        <title>Draft genome sequence of Aduncisulcus paluster, a free-living microaerophilic Fornicata.</title>
        <authorList>
            <person name="Yuyama I."/>
            <person name="Kume K."/>
            <person name="Tamura T."/>
            <person name="Inagaki Y."/>
            <person name="Hashimoto T."/>
        </authorList>
    </citation>
    <scope>NUCLEOTIDE SEQUENCE</scope>
    <source>
        <strain evidence="1">NY0171</strain>
    </source>
</reference>
<dbReference type="Proteomes" id="UP001057375">
    <property type="component" value="Unassembled WGS sequence"/>
</dbReference>